<accession>A0A2N9H2N8</accession>
<keyword evidence="1" id="KW-1133">Transmembrane helix</keyword>
<evidence type="ECO:0000313" key="2">
    <source>
        <dbReference type="EMBL" id="SPD05909.1"/>
    </source>
</evidence>
<dbReference type="EMBL" id="OIVN01002720">
    <property type="protein sequence ID" value="SPD05909.1"/>
    <property type="molecule type" value="Genomic_DNA"/>
</dbReference>
<gene>
    <name evidence="2" type="ORF">FSB_LOCUS33791</name>
</gene>
<name>A0A2N9H2N8_FAGSY</name>
<protein>
    <submittedName>
        <fullName evidence="2">Uncharacterized protein</fullName>
    </submittedName>
</protein>
<feature type="transmembrane region" description="Helical" evidence="1">
    <location>
        <begin position="61"/>
        <end position="94"/>
    </location>
</feature>
<keyword evidence="1" id="KW-0812">Transmembrane</keyword>
<evidence type="ECO:0000256" key="1">
    <source>
        <dbReference type="SAM" id="Phobius"/>
    </source>
</evidence>
<sequence length="138" mass="15128">MAATASARSGCFRQLLNSLITLKVFPEPDGDLRIRVEGIGGGHERRVGLGRRERREGIGFGFYDLVSVGFTIGVAKSSLGFTVGCAVFCGWIRFVLDGFPWVLQWVDDGNDGRYPVHGFDFFAMDCVGLVWFAINCVG</sequence>
<keyword evidence="1" id="KW-0472">Membrane</keyword>
<reference evidence="2" key="1">
    <citation type="submission" date="2018-02" db="EMBL/GenBank/DDBJ databases">
        <authorList>
            <person name="Cohen D.B."/>
            <person name="Kent A.D."/>
        </authorList>
    </citation>
    <scope>NUCLEOTIDE SEQUENCE</scope>
</reference>
<feature type="transmembrane region" description="Helical" evidence="1">
    <location>
        <begin position="114"/>
        <end position="134"/>
    </location>
</feature>
<proteinExistence type="predicted"/>
<dbReference type="AlphaFoldDB" id="A0A2N9H2N8"/>
<organism evidence="2">
    <name type="scientific">Fagus sylvatica</name>
    <name type="common">Beechnut</name>
    <dbReference type="NCBI Taxonomy" id="28930"/>
    <lineage>
        <taxon>Eukaryota</taxon>
        <taxon>Viridiplantae</taxon>
        <taxon>Streptophyta</taxon>
        <taxon>Embryophyta</taxon>
        <taxon>Tracheophyta</taxon>
        <taxon>Spermatophyta</taxon>
        <taxon>Magnoliopsida</taxon>
        <taxon>eudicotyledons</taxon>
        <taxon>Gunneridae</taxon>
        <taxon>Pentapetalae</taxon>
        <taxon>rosids</taxon>
        <taxon>fabids</taxon>
        <taxon>Fagales</taxon>
        <taxon>Fagaceae</taxon>
        <taxon>Fagus</taxon>
    </lineage>
</organism>